<dbReference type="EMBL" id="JAUNQW010000006">
    <property type="protein sequence ID" value="MDO5457150.1"/>
    <property type="molecule type" value="Genomic_DNA"/>
</dbReference>
<evidence type="ECO:0000313" key="15">
    <source>
        <dbReference type="Proteomes" id="UP001171751"/>
    </source>
</evidence>
<dbReference type="Proteomes" id="UP001171751">
    <property type="component" value="Unassembled WGS sequence"/>
</dbReference>
<keyword evidence="15" id="KW-1185">Reference proteome</keyword>
<dbReference type="SUPFAM" id="SSF53686">
    <property type="entry name" value="Tryptophan synthase beta subunit-like PLP-dependent enzymes"/>
    <property type="match status" value="1"/>
</dbReference>
<dbReference type="InterPro" id="IPR050214">
    <property type="entry name" value="Cys_Synth/Cystath_Beta-Synth"/>
</dbReference>
<dbReference type="InterPro" id="IPR036052">
    <property type="entry name" value="TrpB-like_PALP_sf"/>
</dbReference>
<comment type="catalytic activity">
    <reaction evidence="9 12">
        <text>O-acetyl-L-serine + hydrogen sulfide = L-cysteine + acetate</text>
        <dbReference type="Rhea" id="RHEA:14829"/>
        <dbReference type="ChEBI" id="CHEBI:29919"/>
        <dbReference type="ChEBI" id="CHEBI:30089"/>
        <dbReference type="ChEBI" id="CHEBI:35235"/>
        <dbReference type="ChEBI" id="CHEBI:58340"/>
        <dbReference type="EC" id="2.5.1.47"/>
    </reaction>
</comment>
<dbReference type="InterPro" id="IPR001216">
    <property type="entry name" value="P-phosphate_BS"/>
</dbReference>
<evidence type="ECO:0000256" key="1">
    <source>
        <dbReference type="ARBA" id="ARBA00001933"/>
    </source>
</evidence>
<dbReference type="FunFam" id="3.40.50.1100:FF:000006">
    <property type="entry name" value="Cysteine synthase"/>
    <property type="match status" value="1"/>
</dbReference>
<evidence type="ECO:0000256" key="8">
    <source>
        <dbReference type="ARBA" id="ARBA00023192"/>
    </source>
</evidence>
<dbReference type="EC" id="2.5.1.47" evidence="4 12"/>
<dbReference type="PROSITE" id="PS00901">
    <property type="entry name" value="CYS_SYNTHASE"/>
    <property type="match status" value="1"/>
</dbReference>
<feature type="binding site" evidence="10">
    <location>
        <position position="267"/>
    </location>
    <ligand>
        <name>pyridoxal 5'-phosphate</name>
        <dbReference type="ChEBI" id="CHEBI:597326"/>
    </ligand>
</feature>
<dbReference type="InterPro" id="IPR001926">
    <property type="entry name" value="TrpB-like_PALP"/>
</dbReference>
<evidence type="ECO:0000259" key="13">
    <source>
        <dbReference type="Pfam" id="PF00291"/>
    </source>
</evidence>
<evidence type="ECO:0000256" key="10">
    <source>
        <dbReference type="PIRSR" id="PIRSR605856-50"/>
    </source>
</evidence>
<dbReference type="NCBIfam" id="TIGR01139">
    <property type="entry name" value="cysK"/>
    <property type="match status" value="1"/>
</dbReference>
<evidence type="ECO:0000256" key="4">
    <source>
        <dbReference type="ARBA" id="ARBA00012681"/>
    </source>
</evidence>
<evidence type="ECO:0000256" key="3">
    <source>
        <dbReference type="ARBA" id="ARBA00007103"/>
    </source>
</evidence>
<gene>
    <name evidence="14" type="primary">cysK</name>
    <name evidence="14" type="ORF">Q4F26_02285</name>
</gene>
<reference evidence="14" key="1">
    <citation type="submission" date="2023-07" db="EMBL/GenBank/DDBJ databases">
        <title>Between Cages and Wild: Unraveling the Impact of Captivity on Animal Microbiomes and Antimicrobial Resistance.</title>
        <authorList>
            <person name="Schmartz G.P."/>
            <person name="Rehner J."/>
            <person name="Schuff M.J."/>
            <person name="Becker S.L."/>
            <person name="Kravczyk M."/>
            <person name="Gurevich A."/>
            <person name="Francke R."/>
            <person name="Mueller R."/>
            <person name="Keller V."/>
            <person name="Keller A."/>
        </authorList>
    </citation>
    <scope>NUCLEOTIDE SEQUENCE</scope>
    <source>
        <strain evidence="14">S39M_St_73</strain>
    </source>
</reference>
<evidence type="ECO:0000256" key="7">
    <source>
        <dbReference type="ARBA" id="ARBA00022898"/>
    </source>
</evidence>
<dbReference type="NCBIfam" id="TIGR01136">
    <property type="entry name" value="cysKM"/>
    <property type="match status" value="1"/>
</dbReference>
<proteinExistence type="inferred from homology"/>
<evidence type="ECO:0000313" key="14">
    <source>
        <dbReference type="EMBL" id="MDO5457150.1"/>
    </source>
</evidence>
<feature type="binding site" evidence="10">
    <location>
        <begin position="179"/>
        <end position="183"/>
    </location>
    <ligand>
        <name>pyridoxal 5'-phosphate</name>
        <dbReference type="ChEBI" id="CHEBI:597326"/>
    </ligand>
</feature>
<dbReference type="CDD" id="cd01561">
    <property type="entry name" value="CBS_like"/>
    <property type="match status" value="1"/>
</dbReference>
<keyword evidence="6 12" id="KW-0808">Transferase</keyword>
<dbReference type="InterPro" id="IPR005856">
    <property type="entry name" value="Cys_synth"/>
</dbReference>
<evidence type="ECO:0000256" key="11">
    <source>
        <dbReference type="PIRSR" id="PIRSR605856-51"/>
    </source>
</evidence>
<comment type="cofactor">
    <cofactor evidence="1 10 12">
        <name>pyridoxal 5'-phosphate</name>
        <dbReference type="ChEBI" id="CHEBI:597326"/>
    </cofactor>
</comment>
<accession>A0AA43UBY0</accession>
<protein>
    <recommendedName>
        <fullName evidence="4 12">Cysteine synthase</fullName>
        <ecNumber evidence="4 12">2.5.1.47</ecNumber>
    </recommendedName>
</protein>
<comment type="similarity">
    <text evidence="3 12">Belongs to the cysteine synthase/cystathionine beta-synthase family.</text>
</comment>
<dbReference type="GO" id="GO:0004124">
    <property type="term" value="F:cysteine synthase activity"/>
    <property type="evidence" value="ECO:0007669"/>
    <property type="project" value="UniProtKB-UniRule"/>
</dbReference>
<dbReference type="AlphaFoldDB" id="A0AA43UBY0"/>
<feature type="modified residue" description="N6-(pyridoxal phosphate)lysine" evidence="11">
    <location>
        <position position="45"/>
    </location>
</feature>
<name>A0AA43UBY0_9LACT</name>
<keyword evidence="5 12" id="KW-0028">Amino-acid biosynthesis</keyword>
<dbReference type="Gene3D" id="3.40.50.1100">
    <property type="match status" value="2"/>
</dbReference>
<evidence type="ECO:0000256" key="6">
    <source>
        <dbReference type="ARBA" id="ARBA00022679"/>
    </source>
</evidence>
<comment type="caution">
    <text evidence="14">The sequence shown here is derived from an EMBL/GenBank/DDBJ whole genome shotgun (WGS) entry which is preliminary data.</text>
</comment>
<keyword evidence="8 12" id="KW-0198">Cysteine biosynthesis</keyword>
<feature type="domain" description="Tryptophan synthase beta chain-like PALP" evidence="13">
    <location>
        <begin position="8"/>
        <end position="294"/>
    </location>
</feature>
<feature type="binding site" evidence="10">
    <location>
        <position position="75"/>
    </location>
    <ligand>
        <name>pyridoxal 5'-phosphate</name>
        <dbReference type="ChEBI" id="CHEBI:597326"/>
    </ligand>
</feature>
<evidence type="ECO:0000256" key="12">
    <source>
        <dbReference type="RuleBase" id="RU003985"/>
    </source>
</evidence>
<keyword evidence="7 10" id="KW-0663">Pyridoxal phosphate</keyword>
<sequence>MKKIADNITEFIGQTPLIKLNQVVENGMAHIYLKLESFNAGGSVKDRIALQMIEDAEKSGQLKAEDTLVEASSGNTGIGISFVAAAKGYKVKIFMPESMSIERRRLMQAYGAELELTSAEGGMKEAIAKADDLAKQEGYVKLSQFENLSNPKVHEKTTGPEIYEALDQQTPDAFVAGVGTGGTITGAGSFLKDKNSAMEIVAVEADDSAVLSGEPSGSHKIQGISAGFIPEVLDTDIYQSIERITNDEAIEMTRRLAAEEGILVGISSGAAVAAALKVARRLGSGKRVVAVAPDTGERYLSTVAFDQEK</sequence>
<evidence type="ECO:0000256" key="2">
    <source>
        <dbReference type="ARBA" id="ARBA00004962"/>
    </source>
</evidence>
<evidence type="ECO:0000256" key="9">
    <source>
        <dbReference type="ARBA" id="ARBA00047931"/>
    </source>
</evidence>
<dbReference type="Pfam" id="PF00291">
    <property type="entry name" value="PALP"/>
    <property type="match status" value="1"/>
</dbReference>
<evidence type="ECO:0000256" key="5">
    <source>
        <dbReference type="ARBA" id="ARBA00022605"/>
    </source>
</evidence>
<dbReference type="PANTHER" id="PTHR10314">
    <property type="entry name" value="CYSTATHIONINE BETA-SYNTHASE"/>
    <property type="match status" value="1"/>
</dbReference>
<dbReference type="GO" id="GO:0006535">
    <property type="term" value="P:cysteine biosynthetic process from serine"/>
    <property type="evidence" value="ECO:0007669"/>
    <property type="project" value="UniProtKB-UniRule"/>
</dbReference>
<organism evidence="14 15">
    <name type="scientific">Atopococcus tabaci</name>
    <dbReference type="NCBI Taxonomy" id="269774"/>
    <lineage>
        <taxon>Bacteria</taxon>
        <taxon>Bacillati</taxon>
        <taxon>Bacillota</taxon>
        <taxon>Bacilli</taxon>
        <taxon>Lactobacillales</taxon>
        <taxon>Carnobacteriaceae</taxon>
        <taxon>Atopococcus</taxon>
    </lineage>
</organism>
<dbReference type="InterPro" id="IPR005859">
    <property type="entry name" value="CysK"/>
</dbReference>
<comment type="pathway">
    <text evidence="2">Amino-acid biosynthesis; L-cysteine biosynthesis; L-cysteine from L-serine: step 2/2.</text>
</comment>